<evidence type="ECO:0000256" key="1">
    <source>
        <dbReference type="SAM" id="Coils"/>
    </source>
</evidence>
<evidence type="ECO:0000313" key="4">
    <source>
        <dbReference type="Proteomes" id="UP000219563"/>
    </source>
</evidence>
<dbReference type="Proteomes" id="UP000219563">
    <property type="component" value="Unassembled WGS sequence"/>
</dbReference>
<dbReference type="AlphaFoldDB" id="A0A285T4V7"/>
<sequence length="161" mass="19081">MDKFIDYVEGTKLFTEFFANLPTPLNNVYFLILVAGIVVVMLFSNFIDMIFVNLRHRQIVKKAAEKPVENNPVNENVLGFMAAMQYAFMTKQKQREDVVNIEEQPTNFIEQKESYFEATMREQRQKDLRKKQLFEQKEAARIKAEKAKYELTKEEELLNER</sequence>
<evidence type="ECO:0000313" key="3">
    <source>
        <dbReference type="EMBL" id="SOC16276.1"/>
    </source>
</evidence>
<feature type="coiled-coil region" evidence="1">
    <location>
        <begin position="130"/>
        <end position="157"/>
    </location>
</feature>
<dbReference type="RefSeq" id="WP_097077142.1">
    <property type="nucleotide sequence ID" value="NZ_OBMR01000014.1"/>
</dbReference>
<protein>
    <submittedName>
        <fullName evidence="3">Uncharacterized protein</fullName>
    </submittedName>
</protein>
<reference evidence="3 4" key="1">
    <citation type="submission" date="2017-08" db="EMBL/GenBank/DDBJ databases">
        <authorList>
            <person name="de Groot N.N."/>
        </authorList>
    </citation>
    <scope>NUCLEOTIDE SEQUENCE [LARGE SCALE GENOMIC DNA]</scope>
    <source>
        <strain evidence="3 4">DSM 9787</strain>
    </source>
</reference>
<keyword evidence="2" id="KW-1133">Transmembrane helix</keyword>
<name>A0A285T4V7_9FIRM</name>
<feature type="transmembrane region" description="Helical" evidence="2">
    <location>
        <begin position="28"/>
        <end position="52"/>
    </location>
</feature>
<evidence type="ECO:0000256" key="2">
    <source>
        <dbReference type="SAM" id="Phobius"/>
    </source>
</evidence>
<keyword evidence="1" id="KW-0175">Coiled coil</keyword>
<accession>A0A285T4V7</accession>
<gene>
    <name evidence="3" type="ORF">SAMN02910411_0355</name>
</gene>
<proteinExistence type="predicted"/>
<organism evidence="3 4">
    <name type="scientific">Pseudobutyrivibrio ruminis DSM 9787</name>
    <dbReference type="NCBI Taxonomy" id="1123011"/>
    <lineage>
        <taxon>Bacteria</taxon>
        <taxon>Bacillati</taxon>
        <taxon>Bacillota</taxon>
        <taxon>Clostridia</taxon>
        <taxon>Lachnospirales</taxon>
        <taxon>Lachnospiraceae</taxon>
        <taxon>Pseudobutyrivibrio</taxon>
    </lineage>
</organism>
<dbReference type="EMBL" id="OBMR01000014">
    <property type="protein sequence ID" value="SOC16276.1"/>
    <property type="molecule type" value="Genomic_DNA"/>
</dbReference>
<keyword evidence="2" id="KW-0812">Transmembrane</keyword>
<keyword evidence="2" id="KW-0472">Membrane</keyword>